<name>A0ABQ9XE25_9EUKA</name>
<reference evidence="1 2" key="1">
    <citation type="journal article" date="2022" name="bioRxiv">
        <title>Genomics of Preaxostyla Flagellates Illuminates Evolutionary Transitions and the Path Towards Mitochondrial Loss.</title>
        <authorList>
            <person name="Novak L.V.F."/>
            <person name="Treitli S.C."/>
            <person name="Pyrih J."/>
            <person name="Halakuc P."/>
            <person name="Pipaliya S.V."/>
            <person name="Vacek V."/>
            <person name="Brzon O."/>
            <person name="Soukal P."/>
            <person name="Eme L."/>
            <person name="Dacks J.B."/>
            <person name="Karnkowska A."/>
            <person name="Elias M."/>
            <person name="Hampl V."/>
        </authorList>
    </citation>
    <scope>NUCLEOTIDE SEQUENCE [LARGE SCALE GENOMIC DNA]</scope>
    <source>
        <strain evidence="1">NAU3</strain>
        <tissue evidence="1">Gut</tissue>
    </source>
</reference>
<comment type="caution">
    <text evidence="1">The sequence shown here is derived from an EMBL/GenBank/DDBJ whole genome shotgun (WGS) entry which is preliminary data.</text>
</comment>
<sequence>MIDPEYSPFMSWNPKDPITVDSIAHVFVSLVSMVRDNYQFDEELVRRASTFIASLNTHFFEEPFADDLLMAIGHGSPDPAAGMLTTPRLRDLSAVEDKRIVKDILEITVNSSHPRTLSQFEKQCYVQY</sequence>
<organism evidence="1 2">
    <name type="scientific">Blattamonas nauphoetae</name>
    <dbReference type="NCBI Taxonomy" id="2049346"/>
    <lineage>
        <taxon>Eukaryota</taxon>
        <taxon>Metamonada</taxon>
        <taxon>Preaxostyla</taxon>
        <taxon>Oxymonadida</taxon>
        <taxon>Blattamonas</taxon>
    </lineage>
</organism>
<evidence type="ECO:0000313" key="2">
    <source>
        <dbReference type="Proteomes" id="UP001281761"/>
    </source>
</evidence>
<dbReference type="EMBL" id="JARBJD010000141">
    <property type="protein sequence ID" value="KAK2950206.1"/>
    <property type="molecule type" value="Genomic_DNA"/>
</dbReference>
<accession>A0ABQ9XE25</accession>
<gene>
    <name evidence="1" type="ORF">BLNAU_14892</name>
</gene>
<dbReference type="Proteomes" id="UP001281761">
    <property type="component" value="Unassembled WGS sequence"/>
</dbReference>
<proteinExistence type="predicted"/>
<protein>
    <submittedName>
        <fullName evidence="1">Uncharacterized protein</fullName>
    </submittedName>
</protein>
<keyword evidence="2" id="KW-1185">Reference proteome</keyword>
<evidence type="ECO:0000313" key="1">
    <source>
        <dbReference type="EMBL" id="KAK2950206.1"/>
    </source>
</evidence>